<dbReference type="AlphaFoldDB" id="A0A7D6CFQ6"/>
<keyword evidence="1" id="KW-1133">Transmembrane helix</keyword>
<organism evidence="2">
    <name type="scientific">Micromonospora carbonacea</name>
    <dbReference type="NCBI Taxonomy" id="47853"/>
    <lineage>
        <taxon>Bacteria</taxon>
        <taxon>Bacillati</taxon>
        <taxon>Actinomycetota</taxon>
        <taxon>Actinomycetes</taxon>
        <taxon>Micromonosporales</taxon>
        <taxon>Micromonosporaceae</taxon>
        <taxon>Micromonospora</taxon>
    </lineage>
</organism>
<evidence type="ECO:0000313" key="2">
    <source>
        <dbReference type="EMBL" id="QLJ98431.1"/>
    </source>
</evidence>
<gene>
    <name evidence="2" type="ORF">HZU44_27770</name>
</gene>
<sequence>MDTFKDFVIVVCALVVGYFVISRLIPMRRHRLVAAGAPMPMASPTPIKDLAAQIRDLTAAQ</sequence>
<accession>A0A7D6CFQ6</accession>
<dbReference type="EMBL" id="CP058905">
    <property type="protein sequence ID" value="QLJ98431.1"/>
    <property type="molecule type" value="Genomic_DNA"/>
</dbReference>
<keyword evidence="1" id="KW-0812">Transmembrane</keyword>
<feature type="transmembrane region" description="Helical" evidence="1">
    <location>
        <begin position="6"/>
        <end position="25"/>
    </location>
</feature>
<proteinExistence type="predicted"/>
<evidence type="ECO:0000256" key="1">
    <source>
        <dbReference type="SAM" id="Phobius"/>
    </source>
</evidence>
<keyword evidence="1" id="KW-0472">Membrane</keyword>
<protein>
    <submittedName>
        <fullName evidence="2">Uncharacterized protein</fullName>
    </submittedName>
</protein>
<name>A0A7D6CFQ6_9ACTN</name>
<reference evidence="2" key="1">
    <citation type="submission" date="2020-08" db="EMBL/GenBank/DDBJ databases">
        <title>A bifunctional nitrone conjugated secondary metabolite targeting the ribosome.</title>
        <authorList>
            <person name="Limbrick E.M."/>
            <person name="Graf M."/>
            <person name="Derewacz D.K."/>
            <person name="Nguyen F."/>
            <person name="Spraggins J.M."/>
            <person name="Wieland M."/>
            <person name="Ynigez-Gutierrez A.E."/>
            <person name="Reisman B.J."/>
            <person name="Zinshteyn B."/>
            <person name="McCulloch K."/>
            <person name="Iverson T.M."/>
            <person name="Green R."/>
            <person name="Wilson D.N."/>
            <person name="Bachmann B.O."/>
        </authorList>
    </citation>
    <scope>NUCLEOTIDE SEQUENCE</scope>
    <source>
        <strain evidence="2">Africana</strain>
    </source>
</reference>